<accession>A0AAN6UL66</accession>
<feature type="region of interest" description="Disordered" evidence="1">
    <location>
        <begin position="1"/>
        <end position="91"/>
    </location>
</feature>
<proteinExistence type="predicted"/>
<organism evidence="2 3">
    <name type="scientific">Trichocladium antarcticum</name>
    <dbReference type="NCBI Taxonomy" id="1450529"/>
    <lineage>
        <taxon>Eukaryota</taxon>
        <taxon>Fungi</taxon>
        <taxon>Dikarya</taxon>
        <taxon>Ascomycota</taxon>
        <taxon>Pezizomycotina</taxon>
        <taxon>Sordariomycetes</taxon>
        <taxon>Sordariomycetidae</taxon>
        <taxon>Sordariales</taxon>
        <taxon>Chaetomiaceae</taxon>
        <taxon>Trichocladium</taxon>
    </lineage>
</organism>
<gene>
    <name evidence="2" type="ORF">BT67DRAFT_290186</name>
</gene>
<reference evidence="2" key="1">
    <citation type="journal article" date="2023" name="Mol. Phylogenet. Evol.">
        <title>Genome-scale phylogeny and comparative genomics of the fungal order Sordariales.</title>
        <authorList>
            <person name="Hensen N."/>
            <person name="Bonometti L."/>
            <person name="Westerberg I."/>
            <person name="Brannstrom I.O."/>
            <person name="Guillou S."/>
            <person name="Cros-Aarteil S."/>
            <person name="Calhoun S."/>
            <person name="Haridas S."/>
            <person name="Kuo A."/>
            <person name="Mondo S."/>
            <person name="Pangilinan J."/>
            <person name="Riley R."/>
            <person name="LaButti K."/>
            <person name="Andreopoulos B."/>
            <person name="Lipzen A."/>
            <person name="Chen C."/>
            <person name="Yan M."/>
            <person name="Daum C."/>
            <person name="Ng V."/>
            <person name="Clum A."/>
            <person name="Steindorff A."/>
            <person name="Ohm R.A."/>
            <person name="Martin F."/>
            <person name="Silar P."/>
            <person name="Natvig D.O."/>
            <person name="Lalanne C."/>
            <person name="Gautier V."/>
            <person name="Ament-Velasquez S.L."/>
            <person name="Kruys A."/>
            <person name="Hutchinson M.I."/>
            <person name="Powell A.J."/>
            <person name="Barry K."/>
            <person name="Miller A.N."/>
            <person name="Grigoriev I.V."/>
            <person name="Debuchy R."/>
            <person name="Gladieux P."/>
            <person name="Hiltunen Thoren M."/>
            <person name="Johannesson H."/>
        </authorList>
    </citation>
    <scope>NUCLEOTIDE SEQUENCE</scope>
    <source>
        <strain evidence="2">CBS 123565</strain>
    </source>
</reference>
<protein>
    <submittedName>
        <fullName evidence="2">Uncharacterized protein</fullName>
    </submittedName>
</protein>
<reference evidence="2" key="2">
    <citation type="submission" date="2023-05" db="EMBL/GenBank/DDBJ databases">
        <authorList>
            <consortium name="Lawrence Berkeley National Laboratory"/>
            <person name="Steindorff A."/>
            <person name="Hensen N."/>
            <person name="Bonometti L."/>
            <person name="Westerberg I."/>
            <person name="Brannstrom I.O."/>
            <person name="Guillou S."/>
            <person name="Cros-Aarteil S."/>
            <person name="Calhoun S."/>
            <person name="Haridas S."/>
            <person name="Kuo A."/>
            <person name="Mondo S."/>
            <person name="Pangilinan J."/>
            <person name="Riley R."/>
            <person name="Labutti K."/>
            <person name="Andreopoulos B."/>
            <person name="Lipzen A."/>
            <person name="Chen C."/>
            <person name="Yanf M."/>
            <person name="Daum C."/>
            <person name="Ng V."/>
            <person name="Clum A."/>
            <person name="Ohm R."/>
            <person name="Martin F."/>
            <person name="Silar P."/>
            <person name="Natvig D."/>
            <person name="Lalanne C."/>
            <person name="Gautier V."/>
            <person name="Ament-Velasquez S.L."/>
            <person name="Kruys A."/>
            <person name="Hutchinson M.I."/>
            <person name="Powell A.J."/>
            <person name="Barry K."/>
            <person name="Miller A.N."/>
            <person name="Grigoriev I.V."/>
            <person name="Debuchy R."/>
            <person name="Gladieux P."/>
            <person name="Thoren M.H."/>
            <person name="Johannesson H."/>
        </authorList>
    </citation>
    <scope>NUCLEOTIDE SEQUENCE</scope>
    <source>
        <strain evidence="2">CBS 123565</strain>
    </source>
</reference>
<evidence type="ECO:0000313" key="3">
    <source>
        <dbReference type="Proteomes" id="UP001304895"/>
    </source>
</evidence>
<dbReference type="Proteomes" id="UP001304895">
    <property type="component" value="Unassembled WGS sequence"/>
</dbReference>
<dbReference type="EMBL" id="MU853407">
    <property type="protein sequence ID" value="KAK4135048.1"/>
    <property type="molecule type" value="Genomic_DNA"/>
</dbReference>
<dbReference type="AlphaFoldDB" id="A0AAN6UL66"/>
<keyword evidence="3" id="KW-1185">Reference proteome</keyword>
<sequence>MPSSCCPRCRLKPHHPQDTDRDPPPHTPPTHPASHFPTSPITLPLPRPQIYHHLTTSRHLPSSLSNPLPATHGNLSSPLSSKQSPAVTTPTQNCISALSAMRQNSSSAPLARSGPTDVSLRQSAAAECCVSRVMIRVEANWDGGGGPAGWGLAGVGAGAVGLSLQVEV</sequence>
<feature type="compositionally biased region" description="Basic and acidic residues" evidence="1">
    <location>
        <begin position="15"/>
        <end position="24"/>
    </location>
</feature>
<evidence type="ECO:0000256" key="1">
    <source>
        <dbReference type="SAM" id="MobiDB-lite"/>
    </source>
</evidence>
<comment type="caution">
    <text evidence="2">The sequence shown here is derived from an EMBL/GenBank/DDBJ whole genome shotgun (WGS) entry which is preliminary data.</text>
</comment>
<name>A0AAN6UL66_9PEZI</name>
<feature type="compositionally biased region" description="Polar residues" evidence="1">
    <location>
        <begin position="57"/>
        <end position="91"/>
    </location>
</feature>
<evidence type="ECO:0000313" key="2">
    <source>
        <dbReference type="EMBL" id="KAK4135048.1"/>
    </source>
</evidence>